<dbReference type="OrthoDB" id="9796758at2"/>
<dbReference type="Pfam" id="PF13436">
    <property type="entry name" value="Gly-zipper_OmpA"/>
    <property type="match status" value="1"/>
</dbReference>
<accession>A0A4V1AVM9</accession>
<feature type="domain" description="Glycine-zipper-containing OmpA-like membrane" evidence="1">
    <location>
        <begin position="72"/>
        <end position="114"/>
    </location>
</feature>
<evidence type="ECO:0000313" key="3">
    <source>
        <dbReference type="Proteomes" id="UP000294325"/>
    </source>
</evidence>
<dbReference type="Proteomes" id="UP000294325">
    <property type="component" value="Chromosome"/>
</dbReference>
<dbReference type="RefSeq" id="WP_134356707.1">
    <property type="nucleotide sequence ID" value="NZ_CP038033.1"/>
</dbReference>
<evidence type="ECO:0000259" key="1">
    <source>
        <dbReference type="Pfam" id="PF13436"/>
    </source>
</evidence>
<keyword evidence="3" id="KW-1185">Reference proteome</keyword>
<organism evidence="2 3">
    <name type="scientific">Nitrosococcus wardiae</name>
    <dbReference type="NCBI Taxonomy" id="1814290"/>
    <lineage>
        <taxon>Bacteria</taxon>
        <taxon>Pseudomonadati</taxon>
        <taxon>Pseudomonadota</taxon>
        <taxon>Gammaproteobacteria</taxon>
        <taxon>Chromatiales</taxon>
        <taxon>Chromatiaceae</taxon>
        <taxon>Nitrosococcus</taxon>
    </lineage>
</organism>
<name>A0A4V1AVM9_9GAMM</name>
<dbReference type="KEGG" id="nwr:E3U44_03600"/>
<proteinExistence type="predicted"/>
<protein>
    <recommendedName>
        <fullName evidence="1">Glycine-zipper-containing OmpA-like membrane domain-containing protein</fullName>
    </recommendedName>
</protein>
<evidence type="ECO:0000313" key="2">
    <source>
        <dbReference type="EMBL" id="QBQ53695.1"/>
    </source>
</evidence>
<dbReference type="AlphaFoldDB" id="A0A4V1AVM9"/>
<sequence>MNAPVRVTALFLFFFTIILTATGCAGPRPILYPNPHFRSVGQEVAEQDIAECRAMAEAAGVSPGKGKAGETVESSAVGAGVGAASGAVGGAVVGAAGSGAAIGAASGAAAGLLRSLFGASRPSQAYINFVNQCLKERGYRPVGWE</sequence>
<dbReference type="EMBL" id="CP038033">
    <property type="protein sequence ID" value="QBQ53695.1"/>
    <property type="molecule type" value="Genomic_DNA"/>
</dbReference>
<dbReference type="InterPro" id="IPR025693">
    <property type="entry name" value="Gly-zipper_OmpA-like_dom"/>
</dbReference>
<dbReference type="PROSITE" id="PS51257">
    <property type="entry name" value="PROKAR_LIPOPROTEIN"/>
    <property type="match status" value="1"/>
</dbReference>
<gene>
    <name evidence="2" type="ORF">E3U44_03600</name>
</gene>
<reference evidence="2 3" key="1">
    <citation type="submission" date="2019-03" db="EMBL/GenBank/DDBJ databases">
        <title>The genome sequence of Nitrosococcus wardiae strain D1FHST reveals the archetypal metabolic capacity of ammonia-oxidizing Gammaproteobacteria.</title>
        <authorList>
            <person name="Wang L."/>
            <person name="Lim C.K."/>
            <person name="Hanson T.E."/>
            <person name="Dang H."/>
            <person name="Klotz M.G."/>
        </authorList>
    </citation>
    <scope>NUCLEOTIDE SEQUENCE [LARGE SCALE GENOMIC DNA]</scope>
    <source>
        <strain evidence="2 3">D1FHS</strain>
    </source>
</reference>